<sequence>MYAQSPEARAVVNALSLKEHELESQCFMRCDLVEQGYIFQHHLSLTLVFVMEGLASSARSSMKKEIGVSWFAGLAKDIGNLVFSGLYFGNKEDPQQDEENRTLLVLEACCMKHLY</sequence>
<dbReference type="AlphaFoldDB" id="A0A314UXV8"/>
<evidence type="ECO:0000313" key="2">
    <source>
        <dbReference type="Proteomes" id="UP000250321"/>
    </source>
</evidence>
<comment type="caution">
    <text evidence="1">The sequence shown here is derived from an EMBL/GenBank/DDBJ whole genome shotgun (WGS) entry which is preliminary data.</text>
</comment>
<organism evidence="1 2">
    <name type="scientific">Prunus yedoensis var. nudiflora</name>
    <dbReference type="NCBI Taxonomy" id="2094558"/>
    <lineage>
        <taxon>Eukaryota</taxon>
        <taxon>Viridiplantae</taxon>
        <taxon>Streptophyta</taxon>
        <taxon>Embryophyta</taxon>
        <taxon>Tracheophyta</taxon>
        <taxon>Spermatophyta</taxon>
        <taxon>Magnoliopsida</taxon>
        <taxon>eudicotyledons</taxon>
        <taxon>Gunneridae</taxon>
        <taxon>Pentapetalae</taxon>
        <taxon>rosids</taxon>
        <taxon>fabids</taxon>
        <taxon>Rosales</taxon>
        <taxon>Rosaceae</taxon>
        <taxon>Amygdaloideae</taxon>
        <taxon>Amygdaleae</taxon>
        <taxon>Prunus</taxon>
    </lineage>
</organism>
<name>A0A314UXV8_PRUYE</name>
<gene>
    <name evidence="1" type="ORF">Pyn_25135</name>
</gene>
<evidence type="ECO:0000313" key="1">
    <source>
        <dbReference type="EMBL" id="PQM41374.1"/>
    </source>
</evidence>
<dbReference type="EMBL" id="PJQY01002959">
    <property type="protein sequence ID" value="PQM41374.1"/>
    <property type="molecule type" value="Genomic_DNA"/>
</dbReference>
<accession>A0A314UXV8</accession>
<dbReference type="Proteomes" id="UP000250321">
    <property type="component" value="Unassembled WGS sequence"/>
</dbReference>
<proteinExistence type="predicted"/>
<protein>
    <submittedName>
        <fullName evidence="1">Uncharacterized protein</fullName>
    </submittedName>
</protein>
<reference evidence="1 2" key="1">
    <citation type="submission" date="2018-02" db="EMBL/GenBank/DDBJ databases">
        <title>Draft genome of wild Prunus yedoensis var. nudiflora.</title>
        <authorList>
            <person name="Baek S."/>
            <person name="Kim J.-H."/>
            <person name="Choi K."/>
            <person name="Kim G.-B."/>
            <person name="Cho A."/>
            <person name="Jang H."/>
            <person name="Shin C.-H."/>
            <person name="Yu H.-J."/>
            <person name="Mun J.-H."/>
        </authorList>
    </citation>
    <scope>NUCLEOTIDE SEQUENCE [LARGE SCALE GENOMIC DNA]</scope>
    <source>
        <strain evidence="2">cv. Jeju island</strain>
        <tissue evidence="1">Leaf</tissue>
    </source>
</reference>
<keyword evidence="2" id="KW-1185">Reference proteome</keyword>